<feature type="domain" description="HTH cro/C1-type" evidence="1">
    <location>
        <begin position="138"/>
        <end position="192"/>
    </location>
</feature>
<organism evidence="2 3">
    <name type="scientific">Roseospira navarrensis</name>
    <dbReference type="NCBI Taxonomy" id="140058"/>
    <lineage>
        <taxon>Bacteria</taxon>
        <taxon>Pseudomonadati</taxon>
        <taxon>Pseudomonadota</taxon>
        <taxon>Alphaproteobacteria</taxon>
        <taxon>Rhodospirillales</taxon>
        <taxon>Rhodospirillaceae</taxon>
        <taxon>Roseospira</taxon>
    </lineage>
</organism>
<evidence type="ECO:0000259" key="1">
    <source>
        <dbReference type="PROSITE" id="PS50943"/>
    </source>
</evidence>
<dbReference type="EMBL" id="WIVE01000151">
    <property type="protein sequence ID" value="MQX38603.1"/>
    <property type="molecule type" value="Genomic_DNA"/>
</dbReference>
<protein>
    <submittedName>
        <fullName evidence="2">Helix-turn-helix domain-containing protein</fullName>
    </submittedName>
</protein>
<dbReference type="PRINTS" id="PR01994">
    <property type="entry name" value="ANTIREPRESSR"/>
</dbReference>
<sequence>MSQANHSLTTVPFEGANLIVQRGRTPADTLVAMKPLVEGMGLEWEPQRKRIARHPVLKEGTVIMEAPSNGGPQDTLALPLIRVNFFLATIHPERVTDEAVRKTVIAYQTRCADVLFKAFFGERVAASQRTSTPRGRSLKTRRQRLGLTSQQLADLSGVSDNTIRRIEDGKHDGSEKTWLTLDSALQAARRDIKAEQERRNATVRLQFTVPVAKAGAVCNYVSSILNPSEGEG</sequence>
<dbReference type="AlphaFoldDB" id="A0A7X2D547"/>
<reference evidence="2 3" key="1">
    <citation type="submission" date="2019-10" db="EMBL/GenBank/DDBJ databases">
        <title>Draft whole-genome sequence of the purple nonsulfur photosynthetic bacterium Roseospira navarrensis DSM 15114.</title>
        <authorList>
            <person name="Kyndt J.A."/>
            <person name="Meyer T.E."/>
        </authorList>
    </citation>
    <scope>NUCLEOTIDE SEQUENCE [LARGE SCALE GENOMIC DNA]</scope>
    <source>
        <strain evidence="2 3">DSM 15114</strain>
    </source>
</reference>
<keyword evidence="3" id="KW-1185">Reference proteome</keyword>
<proteinExistence type="predicted"/>
<evidence type="ECO:0000313" key="2">
    <source>
        <dbReference type="EMBL" id="MQX38603.1"/>
    </source>
</evidence>
<comment type="caution">
    <text evidence="2">The sequence shown here is derived from an EMBL/GenBank/DDBJ whole genome shotgun (WGS) entry which is preliminary data.</text>
</comment>
<dbReference type="Pfam" id="PF10547">
    <property type="entry name" value="P22_AR_N"/>
    <property type="match status" value="1"/>
</dbReference>
<accession>A0A7X2D547</accession>
<dbReference type="SUPFAM" id="SSF47413">
    <property type="entry name" value="lambda repressor-like DNA-binding domains"/>
    <property type="match status" value="1"/>
</dbReference>
<dbReference type="SMART" id="SM00530">
    <property type="entry name" value="HTH_XRE"/>
    <property type="match status" value="1"/>
</dbReference>
<dbReference type="PROSITE" id="PS50943">
    <property type="entry name" value="HTH_CROC1"/>
    <property type="match status" value="1"/>
</dbReference>
<dbReference type="CDD" id="cd00093">
    <property type="entry name" value="HTH_XRE"/>
    <property type="match status" value="1"/>
</dbReference>
<dbReference type="Proteomes" id="UP000434582">
    <property type="component" value="Unassembled WGS sequence"/>
</dbReference>
<dbReference type="InterPro" id="IPR018875">
    <property type="entry name" value="Antirepressor_Ant_N"/>
</dbReference>
<dbReference type="Gene3D" id="1.10.260.40">
    <property type="entry name" value="lambda repressor-like DNA-binding domains"/>
    <property type="match status" value="1"/>
</dbReference>
<name>A0A7X2D547_9PROT</name>
<evidence type="ECO:0000313" key="3">
    <source>
        <dbReference type="Proteomes" id="UP000434582"/>
    </source>
</evidence>
<gene>
    <name evidence="2" type="ORF">GHC57_19020</name>
</gene>
<dbReference type="GO" id="GO:0003677">
    <property type="term" value="F:DNA binding"/>
    <property type="evidence" value="ECO:0007669"/>
    <property type="project" value="InterPro"/>
</dbReference>
<dbReference type="RefSeq" id="WP_153347227.1">
    <property type="nucleotide sequence ID" value="NZ_WIVE01000151.1"/>
</dbReference>
<dbReference type="InterPro" id="IPR010982">
    <property type="entry name" value="Lambda_DNA-bd_dom_sf"/>
</dbReference>
<dbReference type="OrthoDB" id="7277506at2"/>
<dbReference type="InterPro" id="IPR001387">
    <property type="entry name" value="Cro/C1-type_HTH"/>
</dbReference>
<dbReference type="Pfam" id="PF13560">
    <property type="entry name" value="HTH_31"/>
    <property type="match status" value="1"/>
</dbReference>